<dbReference type="PANTHER" id="PTHR43617">
    <property type="entry name" value="L-AMINO ACID N-ACETYLTRANSFERASE"/>
    <property type="match status" value="1"/>
</dbReference>
<reference evidence="2 3" key="1">
    <citation type="submission" date="2024-09" db="EMBL/GenBank/DDBJ databases">
        <title>The Natural Products Discovery Center: Release of the First 8490 Sequenced Strains for Exploring Actinobacteria Biosynthetic Diversity.</title>
        <authorList>
            <person name="Kalkreuter E."/>
            <person name="Kautsar S.A."/>
            <person name="Yang D."/>
            <person name="Bader C.D."/>
            <person name="Teijaro C.N."/>
            <person name="Fluegel L."/>
            <person name="Davis C.M."/>
            <person name="Simpson J.R."/>
            <person name="Lauterbach L."/>
            <person name="Steele A.D."/>
            <person name="Gui C."/>
            <person name="Meng S."/>
            <person name="Li G."/>
            <person name="Viehrig K."/>
            <person name="Ye F."/>
            <person name="Su P."/>
            <person name="Kiefer A.F."/>
            <person name="Nichols A."/>
            <person name="Cepeda A.J."/>
            <person name="Yan W."/>
            <person name="Fan B."/>
            <person name="Jiang Y."/>
            <person name="Adhikari A."/>
            <person name="Zheng C.-J."/>
            <person name="Schuster L."/>
            <person name="Cowan T.M."/>
            <person name="Smanski M.J."/>
            <person name="Chevrette M.G."/>
            <person name="De Carvalho L.P.S."/>
            <person name="Shen B."/>
        </authorList>
    </citation>
    <scope>NUCLEOTIDE SEQUENCE [LARGE SCALE GENOMIC DNA]</scope>
    <source>
        <strain evidence="2 3">NPDC058753</strain>
    </source>
</reference>
<evidence type="ECO:0000313" key="3">
    <source>
        <dbReference type="Proteomes" id="UP001599542"/>
    </source>
</evidence>
<sequence length="189" mass="20353">MDHVIRAVTGEDWQQVRQLRLDALRDPVAGIAFLDTYDNAATKPDGHWRARAAGSRGEAITQQFVAERPDGGWDGSVTVLIERAGGEDAMGVPVEVDQAHLVGVFVRPEQRGTGLAGALFDAAIAFARGLDEPVVSRVRLYVHQDNRRAEAFYRKAGFTRSGRSAPVPGDESSVEHELVLGQAVAAAVP</sequence>
<name>A0ABW6GKY7_9ACTN</name>
<accession>A0ABW6GKY7</accession>
<dbReference type="CDD" id="cd04301">
    <property type="entry name" value="NAT_SF"/>
    <property type="match status" value="1"/>
</dbReference>
<dbReference type="GO" id="GO:0016746">
    <property type="term" value="F:acyltransferase activity"/>
    <property type="evidence" value="ECO:0007669"/>
    <property type="project" value="UniProtKB-KW"/>
</dbReference>
<protein>
    <submittedName>
        <fullName evidence="2">GNAT family N-acetyltransferase</fullName>
        <ecNumber evidence="2">2.3.1.-</ecNumber>
    </submittedName>
</protein>
<dbReference type="InterPro" id="IPR050276">
    <property type="entry name" value="MshD_Acetyltransferase"/>
</dbReference>
<keyword evidence="2" id="KW-0012">Acyltransferase</keyword>
<proteinExistence type="predicted"/>
<dbReference type="InterPro" id="IPR016181">
    <property type="entry name" value="Acyl_CoA_acyltransferase"/>
</dbReference>
<dbReference type="SUPFAM" id="SSF55729">
    <property type="entry name" value="Acyl-CoA N-acyltransferases (Nat)"/>
    <property type="match status" value="1"/>
</dbReference>
<dbReference type="PROSITE" id="PS51186">
    <property type="entry name" value="GNAT"/>
    <property type="match status" value="1"/>
</dbReference>
<dbReference type="Proteomes" id="UP001599542">
    <property type="component" value="Unassembled WGS sequence"/>
</dbReference>
<keyword evidence="3" id="KW-1185">Reference proteome</keyword>
<gene>
    <name evidence="2" type="ORF">ACFW6T_14840</name>
</gene>
<feature type="domain" description="N-acetyltransferase" evidence="1">
    <location>
        <begin position="3"/>
        <end position="181"/>
    </location>
</feature>
<keyword evidence="2" id="KW-0808">Transferase</keyword>
<evidence type="ECO:0000313" key="2">
    <source>
        <dbReference type="EMBL" id="MFE1353253.1"/>
    </source>
</evidence>
<comment type="caution">
    <text evidence="2">The sequence shown here is derived from an EMBL/GenBank/DDBJ whole genome shotgun (WGS) entry which is preliminary data.</text>
</comment>
<dbReference type="Pfam" id="PF00583">
    <property type="entry name" value="Acetyltransf_1"/>
    <property type="match status" value="1"/>
</dbReference>
<dbReference type="EC" id="2.3.1.-" evidence="2"/>
<dbReference type="Gene3D" id="3.40.630.30">
    <property type="match status" value="1"/>
</dbReference>
<organism evidence="2 3">
    <name type="scientific">Kitasatospora phosalacinea</name>
    <dbReference type="NCBI Taxonomy" id="2065"/>
    <lineage>
        <taxon>Bacteria</taxon>
        <taxon>Bacillati</taxon>
        <taxon>Actinomycetota</taxon>
        <taxon>Actinomycetes</taxon>
        <taxon>Kitasatosporales</taxon>
        <taxon>Streptomycetaceae</taxon>
        <taxon>Kitasatospora</taxon>
    </lineage>
</organism>
<evidence type="ECO:0000259" key="1">
    <source>
        <dbReference type="PROSITE" id="PS51186"/>
    </source>
</evidence>
<dbReference type="EMBL" id="JBHYPX010000026">
    <property type="protein sequence ID" value="MFE1353253.1"/>
    <property type="molecule type" value="Genomic_DNA"/>
</dbReference>
<dbReference type="InterPro" id="IPR000182">
    <property type="entry name" value="GNAT_dom"/>
</dbReference>
<dbReference type="RefSeq" id="WP_380326627.1">
    <property type="nucleotide sequence ID" value="NZ_JBHYPW010000034.1"/>
</dbReference>